<gene>
    <name evidence="2" type="ORF">AB6A40_007677</name>
</gene>
<organism evidence="2 3">
    <name type="scientific">Gnathostoma spinigerum</name>
    <dbReference type="NCBI Taxonomy" id="75299"/>
    <lineage>
        <taxon>Eukaryota</taxon>
        <taxon>Metazoa</taxon>
        <taxon>Ecdysozoa</taxon>
        <taxon>Nematoda</taxon>
        <taxon>Chromadorea</taxon>
        <taxon>Rhabditida</taxon>
        <taxon>Spirurina</taxon>
        <taxon>Gnathostomatomorpha</taxon>
        <taxon>Gnathostomatoidea</taxon>
        <taxon>Gnathostomatidae</taxon>
        <taxon>Gnathostoma</taxon>
    </lineage>
</organism>
<evidence type="ECO:0000313" key="2">
    <source>
        <dbReference type="EMBL" id="MFH4980968.1"/>
    </source>
</evidence>
<feature type="compositionally biased region" description="Polar residues" evidence="1">
    <location>
        <begin position="138"/>
        <end position="151"/>
    </location>
</feature>
<feature type="region of interest" description="Disordered" evidence="1">
    <location>
        <begin position="1"/>
        <end position="118"/>
    </location>
</feature>
<dbReference type="AlphaFoldDB" id="A0ABD6EV84"/>
<sequence>MVKASGASVDGKVKEAKKGKNEKKLDATPKRVKAKAVVGLQKRSKTNINAHDGQMTAETTFRKPSQPTGQHGKIRELHPLSVHHPVIPDPPTTNTQLSFTEGTSSFSESSTQIAFPRKGTKTVMKLEEIMKEERTQSRRATISTKTAKQKS</sequence>
<feature type="region of interest" description="Disordered" evidence="1">
    <location>
        <begin position="132"/>
        <end position="151"/>
    </location>
</feature>
<keyword evidence="3" id="KW-1185">Reference proteome</keyword>
<feature type="compositionally biased region" description="Polar residues" evidence="1">
    <location>
        <begin position="56"/>
        <end position="69"/>
    </location>
</feature>
<feature type="compositionally biased region" description="Low complexity" evidence="1">
    <location>
        <begin position="98"/>
        <end position="111"/>
    </location>
</feature>
<evidence type="ECO:0000313" key="3">
    <source>
        <dbReference type="Proteomes" id="UP001608902"/>
    </source>
</evidence>
<accession>A0ABD6EV84</accession>
<dbReference type="EMBL" id="JBGFUD010006398">
    <property type="protein sequence ID" value="MFH4980968.1"/>
    <property type="molecule type" value="Genomic_DNA"/>
</dbReference>
<protein>
    <submittedName>
        <fullName evidence="2">Uncharacterized protein</fullName>
    </submittedName>
</protein>
<reference evidence="2 3" key="1">
    <citation type="submission" date="2024-08" db="EMBL/GenBank/DDBJ databases">
        <title>Gnathostoma spinigerum genome.</title>
        <authorList>
            <person name="Gonzalez-Bertolin B."/>
            <person name="Monzon S."/>
            <person name="Zaballos A."/>
            <person name="Jimenez P."/>
            <person name="Dekumyoy P."/>
            <person name="Varona S."/>
            <person name="Cuesta I."/>
            <person name="Sumanam S."/>
            <person name="Adisakwattana P."/>
            <person name="Gasser R.B."/>
            <person name="Hernandez-Gonzalez A."/>
            <person name="Young N.D."/>
            <person name="Perteguer M.J."/>
        </authorList>
    </citation>
    <scope>NUCLEOTIDE SEQUENCE [LARGE SCALE GENOMIC DNA]</scope>
    <source>
        <strain evidence="2">AL3</strain>
        <tissue evidence="2">Liver</tissue>
    </source>
</reference>
<comment type="caution">
    <text evidence="2">The sequence shown here is derived from an EMBL/GenBank/DDBJ whole genome shotgun (WGS) entry which is preliminary data.</text>
</comment>
<evidence type="ECO:0000256" key="1">
    <source>
        <dbReference type="SAM" id="MobiDB-lite"/>
    </source>
</evidence>
<dbReference type="Proteomes" id="UP001608902">
    <property type="component" value="Unassembled WGS sequence"/>
</dbReference>
<feature type="compositionally biased region" description="Basic and acidic residues" evidence="1">
    <location>
        <begin position="11"/>
        <end position="29"/>
    </location>
</feature>
<proteinExistence type="predicted"/>
<name>A0ABD6EV84_9BILA</name>